<reference evidence="3 4" key="1">
    <citation type="submission" date="2020-05" db="EMBL/GenBank/DDBJ databases">
        <title>Genome sequence of Kribbella sandramycini ATCC 39419.</title>
        <authorList>
            <person name="Maclea K.S."/>
            <person name="Fair J.L."/>
        </authorList>
    </citation>
    <scope>NUCLEOTIDE SEQUENCE [LARGE SCALE GENOMIC DNA]</scope>
    <source>
        <strain evidence="3 4">ATCC 39419</strain>
    </source>
</reference>
<sequence>MTSPAELEKKALRLREIAGDLRKEAPKVADLLRGAKELQTKETWEGPVAAEFGASLGGWESSVRGAENAIRDAALQFERDANAFDEQAGDQRRKEKEKAAGPR</sequence>
<dbReference type="AlphaFoldDB" id="A0A7Y4L5A2"/>
<evidence type="ECO:0000313" key="2">
    <source>
        <dbReference type="EMBL" id="MBB6566927.1"/>
    </source>
</evidence>
<evidence type="ECO:0000256" key="1">
    <source>
        <dbReference type="SAM" id="MobiDB-lite"/>
    </source>
</evidence>
<accession>A0A7Y4L5A2</accession>
<evidence type="ECO:0000313" key="5">
    <source>
        <dbReference type="Proteomes" id="UP000553957"/>
    </source>
</evidence>
<gene>
    <name evidence="2" type="ORF">HNR71_002564</name>
    <name evidence="3" type="ORF">HPO96_30815</name>
</gene>
<reference evidence="2 5" key="2">
    <citation type="submission" date="2020-08" db="EMBL/GenBank/DDBJ databases">
        <title>Sequencing the genomes of 1000 actinobacteria strains.</title>
        <authorList>
            <person name="Klenk H.-P."/>
        </authorList>
    </citation>
    <scope>NUCLEOTIDE SEQUENCE [LARGE SCALE GENOMIC DNA]</scope>
    <source>
        <strain evidence="2 5">DSM 15626</strain>
    </source>
</reference>
<feature type="region of interest" description="Disordered" evidence="1">
    <location>
        <begin position="80"/>
        <end position="103"/>
    </location>
</feature>
<comment type="caution">
    <text evidence="3">The sequence shown here is derived from an EMBL/GenBank/DDBJ whole genome shotgun (WGS) entry which is preliminary data.</text>
</comment>
<organism evidence="3 4">
    <name type="scientific">Kribbella sandramycini</name>
    <dbReference type="NCBI Taxonomy" id="60450"/>
    <lineage>
        <taxon>Bacteria</taxon>
        <taxon>Bacillati</taxon>
        <taxon>Actinomycetota</taxon>
        <taxon>Actinomycetes</taxon>
        <taxon>Propionibacteriales</taxon>
        <taxon>Kribbellaceae</taxon>
        <taxon>Kribbella</taxon>
    </lineage>
</organism>
<protein>
    <submittedName>
        <fullName evidence="2">Uncharacterized protein YukE</fullName>
    </submittedName>
</protein>
<dbReference type="RefSeq" id="WP_171677898.1">
    <property type="nucleotide sequence ID" value="NZ_BAAAGT010000008.1"/>
</dbReference>
<dbReference type="Proteomes" id="UP000553957">
    <property type="component" value="Unassembled WGS sequence"/>
</dbReference>
<evidence type="ECO:0000313" key="3">
    <source>
        <dbReference type="EMBL" id="NOL44649.1"/>
    </source>
</evidence>
<feature type="compositionally biased region" description="Basic and acidic residues" evidence="1">
    <location>
        <begin position="89"/>
        <end position="103"/>
    </location>
</feature>
<name>A0A7Y4L5A2_9ACTN</name>
<proteinExistence type="predicted"/>
<evidence type="ECO:0000313" key="4">
    <source>
        <dbReference type="Proteomes" id="UP000534306"/>
    </source>
</evidence>
<dbReference type="EMBL" id="JACHKF010000001">
    <property type="protein sequence ID" value="MBB6566927.1"/>
    <property type="molecule type" value="Genomic_DNA"/>
</dbReference>
<dbReference type="EMBL" id="JABJRC010000009">
    <property type="protein sequence ID" value="NOL44649.1"/>
    <property type="molecule type" value="Genomic_DNA"/>
</dbReference>
<dbReference type="Proteomes" id="UP000534306">
    <property type="component" value="Unassembled WGS sequence"/>
</dbReference>
<dbReference type="Gene3D" id="1.10.287.1060">
    <property type="entry name" value="ESAT-6-like"/>
    <property type="match status" value="1"/>
</dbReference>
<keyword evidence="4" id="KW-1185">Reference proteome</keyword>